<proteinExistence type="predicted"/>
<keyword evidence="2" id="KW-1185">Reference proteome</keyword>
<dbReference type="EMBL" id="CP059572">
    <property type="protein sequence ID" value="QXJ26988.1"/>
    <property type="molecule type" value="Genomic_DNA"/>
</dbReference>
<organism evidence="1 2">
    <name type="scientific">Actinomadura graeca</name>
    <dbReference type="NCBI Taxonomy" id="2750812"/>
    <lineage>
        <taxon>Bacteria</taxon>
        <taxon>Bacillati</taxon>
        <taxon>Actinomycetota</taxon>
        <taxon>Actinomycetes</taxon>
        <taxon>Streptosporangiales</taxon>
        <taxon>Thermomonosporaceae</taxon>
        <taxon>Actinomadura</taxon>
    </lineage>
</organism>
<dbReference type="Proteomes" id="UP001049518">
    <property type="component" value="Chromosome"/>
</dbReference>
<evidence type="ECO:0000313" key="1">
    <source>
        <dbReference type="EMBL" id="QXJ26988.1"/>
    </source>
</evidence>
<gene>
    <name evidence="1" type="primary">casA</name>
    <name evidence="1" type="ORF">AGRA3207_007284</name>
</gene>
<name>A0ABX8R814_9ACTN</name>
<dbReference type="NCBIfam" id="TIGR02547">
    <property type="entry name" value="casA_cse1"/>
    <property type="match status" value="1"/>
</dbReference>
<dbReference type="Pfam" id="PF09481">
    <property type="entry name" value="CRISPR_Cse1"/>
    <property type="match status" value="1"/>
</dbReference>
<reference evidence="1" key="1">
    <citation type="submission" date="2020-07" db="EMBL/GenBank/DDBJ databases">
        <authorList>
            <person name="Tarantini F.S."/>
            <person name="Hong K.W."/>
            <person name="Chan K.G."/>
        </authorList>
    </citation>
    <scope>NUCLEOTIDE SEQUENCE</scope>
    <source>
        <strain evidence="1">32-07</strain>
    </source>
</reference>
<protein>
    <submittedName>
        <fullName evidence="1">Type I-E CRISPR-associated protein Cse1/CasA</fullName>
    </submittedName>
</protein>
<evidence type="ECO:0000313" key="2">
    <source>
        <dbReference type="Proteomes" id="UP001049518"/>
    </source>
</evidence>
<sequence>MAERQWADVCWLEPSPERPPRVGLRDLLVHAHEIEALTLTPPPFLSGMYRLLYAMTSRITGLEVVGGHEEDWLDRRAALAGRPLDPAAVDRYFEEMSGRLDLFDPVRPFLQDPRLADPQVSPKSAGVNKLVLGRPAGNNPVWFGHHWEAAPVPAPALEAFAALVVWLYYGPSGRCATRTHALVTEANVSAGPLRSSLSYHPEGATLLETLLAGLTLPPRTLREGDDLCPWELPELPDPLAPPRQPVPYPGPRSRLTGGWQHAVLLVPDDSGEKVTDAFITWGRRGKQPSTNDAYLIHQISKQGNPYARPADANRGLWRDLDGLLKLKTTGTAQPQSPEAFDTLDELGPGLFKARALGFEQDGKTKDVQFVSASTPPLLFGIQESDHVLARRIGDLRMFGELYGRRLEYAAKRAWALVNKDKVGDCAWAEHAAAAYWPQAEDIFWDRMRCENYTDSWKPFLHAATTVFDEVTQQHVRDARNARAVEQARIELHGGRRKPAAKPKRRS</sequence>
<dbReference type="InterPro" id="IPR013381">
    <property type="entry name" value="CRISPR-assoc_prot_Cse1"/>
</dbReference>
<accession>A0ABX8R814</accession>